<sequence length="175" mass="19234">MTEIGGGMPETTPGSKRDDAPVGPSELPEVYGAIEKGGRRLSVGLIRLLHSMAGQFGLNPTDMQCWSLLQVNGPMTPGRLAHLTGLTSGAITAVIDRLERSGYVRRERHPDDRRKIMVAIRKDHQPPAASLIGLRDAMVTMHSGYSDEELRVVSRWLEDVNGVLEELADRAQQIR</sequence>
<dbReference type="InterPro" id="IPR036390">
    <property type="entry name" value="WH_DNA-bd_sf"/>
</dbReference>
<name>A0A1T4SFJ5_9ACTN</name>
<dbReference type="RefSeq" id="WP_078762747.1">
    <property type="nucleotide sequence ID" value="NZ_FUWS01000009.1"/>
</dbReference>
<organism evidence="3 4">
    <name type="scientific">Marinactinospora thermotolerans DSM 45154</name>
    <dbReference type="NCBI Taxonomy" id="1122192"/>
    <lineage>
        <taxon>Bacteria</taxon>
        <taxon>Bacillati</taxon>
        <taxon>Actinomycetota</taxon>
        <taxon>Actinomycetes</taxon>
        <taxon>Streptosporangiales</taxon>
        <taxon>Nocardiopsidaceae</taxon>
        <taxon>Marinactinospora</taxon>
    </lineage>
</organism>
<feature type="region of interest" description="Disordered" evidence="1">
    <location>
        <begin position="1"/>
        <end position="27"/>
    </location>
</feature>
<dbReference type="PROSITE" id="PS50995">
    <property type="entry name" value="HTH_MARR_2"/>
    <property type="match status" value="1"/>
</dbReference>
<dbReference type="InterPro" id="IPR011991">
    <property type="entry name" value="ArsR-like_HTH"/>
</dbReference>
<dbReference type="Pfam" id="PF01047">
    <property type="entry name" value="MarR"/>
    <property type="match status" value="1"/>
</dbReference>
<keyword evidence="3" id="KW-0238">DNA-binding</keyword>
<dbReference type="Proteomes" id="UP000190637">
    <property type="component" value="Unassembled WGS sequence"/>
</dbReference>
<dbReference type="GO" id="GO:0006950">
    <property type="term" value="P:response to stress"/>
    <property type="evidence" value="ECO:0007669"/>
    <property type="project" value="TreeGrafter"/>
</dbReference>
<evidence type="ECO:0000313" key="4">
    <source>
        <dbReference type="Proteomes" id="UP000190637"/>
    </source>
</evidence>
<dbReference type="InterPro" id="IPR000835">
    <property type="entry name" value="HTH_MarR-typ"/>
</dbReference>
<dbReference type="EMBL" id="FUWS01000009">
    <property type="protein sequence ID" value="SKA26926.1"/>
    <property type="molecule type" value="Genomic_DNA"/>
</dbReference>
<keyword evidence="4" id="KW-1185">Reference proteome</keyword>
<dbReference type="GO" id="GO:0003677">
    <property type="term" value="F:DNA binding"/>
    <property type="evidence" value="ECO:0007669"/>
    <property type="project" value="UniProtKB-KW"/>
</dbReference>
<evidence type="ECO:0000256" key="1">
    <source>
        <dbReference type="SAM" id="MobiDB-lite"/>
    </source>
</evidence>
<accession>A0A1T4SFJ5</accession>
<reference evidence="3 4" key="1">
    <citation type="submission" date="2017-02" db="EMBL/GenBank/DDBJ databases">
        <authorList>
            <person name="Peterson S.W."/>
        </authorList>
    </citation>
    <scope>NUCLEOTIDE SEQUENCE [LARGE SCALE GENOMIC DNA]</scope>
    <source>
        <strain evidence="3 4">DSM 45154</strain>
    </source>
</reference>
<evidence type="ECO:0000259" key="2">
    <source>
        <dbReference type="PROSITE" id="PS50995"/>
    </source>
</evidence>
<feature type="domain" description="HTH marR-type" evidence="2">
    <location>
        <begin position="27"/>
        <end position="162"/>
    </location>
</feature>
<proteinExistence type="predicted"/>
<dbReference type="SMART" id="SM00347">
    <property type="entry name" value="HTH_MARR"/>
    <property type="match status" value="1"/>
</dbReference>
<dbReference type="Gene3D" id="1.10.10.10">
    <property type="entry name" value="Winged helix-like DNA-binding domain superfamily/Winged helix DNA-binding domain"/>
    <property type="match status" value="1"/>
</dbReference>
<dbReference type="STRING" id="1122192.SAMN02745673_03493"/>
<dbReference type="InterPro" id="IPR036388">
    <property type="entry name" value="WH-like_DNA-bd_sf"/>
</dbReference>
<dbReference type="PANTHER" id="PTHR33164">
    <property type="entry name" value="TRANSCRIPTIONAL REGULATOR, MARR FAMILY"/>
    <property type="match status" value="1"/>
</dbReference>
<dbReference type="InterPro" id="IPR039422">
    <property type="entry name" value="MarR/SlyA-like"/>
</dbReference>
<dbReference type="AlphaFoldDB" id="A0A1T4SFJ5"/>
<dbReference type="SUPFAM" id="SSF46785">
    <property type="entry name" value="Winged helix' DNA-binding domain"/>
    <property type="match status" value="1"/>
</dbReference>
<gene>
    <name evidence="3" type="ORF">SAMN02745673_03493</name>
</gene>
<dbReference type="GO" id="GO:0003700">
    <property type="term" value="F:DNA-binding transcription factor activity"/>
    <property type="evidence" value="ECO:0007669"/>
    <property type="project" value="InterPro"/>
</dbReference>
<protein>
    <submittedName>
        <fullName evidence="3">DNA-binding transcriptional regulator, MarR family</fullName>
    </submittedName>
</protein>
<evidence type="ECO:0000313" key="3">
    <source>
        <dbReference type="EMBL" id="SKA26926.1"/>
    </source>
</evidence>
<dbReference type="PANTHER" id="PTHR33164:SF106">
    <property type="entry name" value="TRANSCRIPTIONAL REGULATORY PROTEIN"/>
    <property type="match status" value="1"/>
</dbReference>
<dbReference type="CDD" id="cd00090">
    <property type="entry name" value="HTH_ARSR"/>
    <property type="match status" value="1"/>
</dbReference>